<name>A0AC34QP30_9BILA</name>
<protein>
    <submittedName>
        <fullName evidence="2">TAR DNA-binding protein 43 N-terminal domain-containing protein</fullName>
    </submittedName>
</protein>
<sequence>MANVQHAIVRDDVKARQKLIHVVDGGIAFNTLERAFPNAYGLHYVEDGNEIALDVDANNNKFFLPSVDLNCTIFHIDFKSVDSNSGYDPDRIIETLSSDVSKDLTIADNLAIFLTIFLKNCSIMEGTFITVTDESRGVSEEVPVVDGSINFMTLQRAFPGFGGLKFKNAGDPKRYLLVATDDNKFLEPMGGWGGKEIFIFYPPSPPTAATLSDPDSIIQALSSDVAQNLTIADNLALTVSKRCAKYLFYTKLVGFQENEAIYDPGENNKFIFTVFSKTCAATSKHCLRAVQTDLKLRDADIGDSFRIFACENPRESFLVKVKYFSSRLDFAVVEVVSGCFNDVPSIDTPERGRRGVCLGLPYFEAVDGGDIVETQAKERDPVPFSVEIAALDVPVPGMFAGSCGLTHGYSGAGLFRIYGNTDLLMGICCRGRIPPDDWAVTWSRTNWLHRRSLAYYISSIVINAIIGEQEEPVKKKSKPSDVEKPTELSGVSKCFQGYLLLFLLNDWLDHQKKTNIFFCQNVTDAADPQAPFEAGPSAGEIILLNFLIIF</sequence>
<organism evidence="1 2">
    <name type="scientific">Panagrolaimus sp. JU765</name>
    <dbReference type="NCBI Taxonomy" id="591449"/>
    <lineage>
        <taxon>Eukaryota</taxon>
        <taxon>Metazoa</taxon>
        <taxon>Ecdysozoa</taxon>
        <taxon>Nematoda</taxon>
        <taxon>Chromadorea</taxon>
        <taxon>Rhabditida</taxon>
        <taxon>Tylenchina</taxon>
        <taxon>Panagrolaimomorpha</taxon>
        <taxon>Panagrolaimoidea</taxon>
        <taxon>Panagrolaimidae</taxon>
        <taxon>Panagrolaimus</taxon>
    </lineage>
</organism>
<dbReference type="WBParaSite" id="JU765_v2.g18019.t1">
    <property type="protein sequence ID" value="JU765_v2.g18019.t1"/>
    <property type="gene ID" value="JU765_v2.g18019"/>
</dbReference>
<evidence type="ECO:0000313" key="2">
    <source>
        <dbReference type="WBParaSite" id="JU765_v2.g18019.t1"/>
    </source>
</evidence>
<reference evidence="2" key="1">
    <citation type="submission" date="2022-11" db="UniProtKB">
        <authorList>
            <consortium name="WormBaseParasite"/>
        </authorList>
    </citation>
    <scope>IDENTIFICATION</scope>
</reference>
<dbReference type="Proteomes" id="UP000887576">
    <property type="component" value="Unplaced"/>
</dbReference>
<proteinExistence type="predicted"/>
<accession>A0AC34QP30</accession>
<evidence type="ECO:0000313" key="1">
    <source>
        <dbReference type="Proteomes" id="UP000887576"/>
    </source>
</evidence>